<dbReference type="InterPro" id="IPR045886">
    <property type="entry name" value="ThiF/MoeB/HesA"/>
</dbReference>
<organism evidence="3 4">
    <name type="scientific">Biomphalaria pfeifferi</name>
    <name type="common">Bloodfluke planorb</name>
    <name type="synonym">Freshwater snail</name>
    <dbReference type="NCBI Taxonomy" id="112525"/>
    <lineage>
        <taxon>Eukaryota</taxon>
        <taxon>Metazoa</taxon>
        <taxon>Spiralia</taxon>
        <taxon>Lophotrochozoa</taxon>
        <taxon>Mollusca</taxon>
        <taxon>Gastropoda</taxon>
        <taxon>Heterobranchia</taxon>
        <taxon>Euthyneura</taxon>
        <taxon>Panpulmonata</taxon>
        <taxon>Hygrophila</taxon>
        <taxon>Lymnaeoidea</taxon>
        <taxon>Planorbidae</taxon>
        <taxon>Biomphalaria</taxon>
    </lineage>
</organism>
<sequence length="168" mass="19259">MATIEELNKTIAELREKLEQETRKVQELKGTAKREPIAKMSAEVVDSNPYSRLMALKRMGIVEDYEKIRSFSIAVVGVGGVGSVTAEMLTRCGIGKLLLFDYDKVELANMNRLFYQPHQAGLSKVEAAERTLREINPDVEFEVYNYNITTVDNFQHFMDRIRQVQLLR</sequence>
<feature type="coiled-coil region" evidence="1">
    <location>
        <begin position="1"/>
        <end position="35"/>
    </location>
</feature>
<dbReference type="GO" id="GO:0061504">
    <property type="term" value="P:cyclic threonylcarbamoyladenosine biosynthetic process"/>
    <property type="evidence" value="ECO:0007669"/>
    <property type="project" value="TreeGrafter"/>
</dbReference>
<protein>
    <submittedName>
        <fullName evidence="3">Ubiquitin-like modifier-activating enzyme 5</fullName>
    </submittedName>
</protein>
<reference evidence="3" key="2">
    <citation type="submission" date="2023-04" db="EMBL/GenBank/DDBJ databases">
        <authorList>
            <person name="Bu L."/>
            <person name="Lu L."/>
            <person name="Laidemitt M.R."/>
            <person name="Zhang S.M."/>
            <person name="Mutuku M."/>
            <person name="Mkoji G."/>
            <person name="Steinauer M."/>
            <person name="Loker E.S."/>
        </authorList>
    </citation>
    <scope>NUCLEOTIDE SEQUENCE</scope>
    <source>
        <strain evidence="3">KasaAsao</strain>
        <tissue evidence="3">Whole Snail</tissue>
    </source>
</reference>
<evidence type="ECO:0000256" key="1">
    <source>
        <dbReference type="SAM" id="Coils"/>
    </source>
</evidence>
<accession>A0AAD8AWX5</accession>
<dbReference type="InterPro" id="IPR035985">
    <property type="entry name" value="Ubiquitin-activating_enz"/>
</dbReference>
<reference evidence="3" key="1">
    <citation type="journal article" date="2023" name="PLoS Negl. Trop. Dis.">
        <title>A genome sequence for Biomphalaria pfeifferi, the major vector snail for the human-infecting parasite Schistosoma mansoni.</title>
        <authorList>
            <person name="Bu L."/>
            <person name="Lu L."/>
            <person name="Laidemitt M.R."/>
            <person name="Zhang S.M."/>
            <person name="Mutuku M."/>
            <person name="Mkoji G."/>
            <person name="Steinauer M."/>
            <person name="Loker E.S."/>
        </authorList>
    </citation>
    <scope>NUCLEOTIDE SEQUENCE</scope>
    <source>
        <strain evidence="3">KasaAsao</strain>
    </source>
</reference>
<feature type="domain" description="THIF-type NAD/FAD binding fold" evidence="2">
    <location>
        <begin position="50"/>
        <end position="159"/>
    </location>
</feature>
<dbReference type="GO" id="GO:0008641">
    <property type="term" value="F:ubiquitin-like modifier activating enzyme activity"/>
    <property type="evidence" value="ECO:0007669"/>
    <property type="project" value="InterPro"/>
</dbReference>
<dbReference type="PROSITE" id="PS00065">
    <property type="entry name" value="D_2_HYDROXYACID_DH_1"/>
    <property type="match status" value="1"/>
</dbReference>
<dbReference type="AlphaFoldDB" id="A0AAD8AWX5"/>
<dbReference type="GO" id="GO:0061503">
    <property type="term" value="F:tRNA threonylcarbamoyladenosine dehydratase"/>
    <property type="evidence" value="ECO:0007669"/>
    <property type="project" value="TreeGrafter"/>
</dbReference>
<dbReference type="PANTHER" id="PTHR43267:SF3">
    <property type="entry name" value="THIF PROTEIN"/>
    <property type="match status" value="1"/>
</dbReference>
<dbReference type="PANTHER" id="PTHR43267">
    <property type="entry name" value="TRNA THREONYLCARBAMOYLADENOSINE DEHYDRATASE"/>
    <property type="match status" value="1"/>
</dbReference>
<dbReference type="InterPro" id="IPR000594">
    <property type="entry name" value="ThiF_NAD_FAD-bd"/>
</dbReference>
<dbReference type="Gene3D" id="3.40.50.720">
    <property type="entry name" value="NAD(P)-binding Rossmann-like Domain"/>
    <property type="match status" value="1"/>
</dbReference>
<comment type="caution">
    <text evidence="3">The sequence shown here is derived from an EMBL/GenBank/DDBJ whole genome shotgun (WGS) entry which is preliminary data.</text>
</comment>
<dbReference type="Proteomes" id="UP001233172">
    <property type="component" value="Unassembled WGS sequence"/>
</dbReference>
<dbReference type="SUPFAM" id="SSF69572">
    <property type="entry name" value="Activating enzymes of the ubiquitin-like proteins"/>
    <property type="match status" value="1"/>
</dbReference>
<evidence type="ECO:0000313" key="3">
    <source>
        <dbReference type="EMBL" id="KAK0043209.1"/>
    </source>
</evidence>
<dbReference type="Pfam" id="PF00899">
    <property type="entry name" value="ThiF"/>
    <property type="match status" value="1"/>
</dbReference>
<dbReference type="InterPro" id="IPR029752">
    <property type="entry name" value="D-isomer_DH_CS1"/>
</dbReference>
<evidence type="ECO:0000259" key="2">
    <source>
        <dbReference type="Pfam" id="PF00899"/>
    </source>
</evidence>
<keyword evidence="4" id="KW-1185">Reference proteome</keyword>
<name>A0AAD8AWX5_BIOPF</name>
<evidence type="ECO:0000313" key="4">
    <source>
        <dbReference type="Proteomes" id="UP001233172"/>
    </source>
</evidence>
<gene>
    <name evidence="3" type="ORF">Bpfe_027387</name>
</gene>
<proteinExistence type="predicted"/>
<dbReference type="EMBL" id="JASAOG010000222">
    <property type="protein sequence ID" value="KAK0043209.1"/>
    <property type="molecule type" value="Genomic_DNA"/>
</dbReference>
<keyword evidence="1" id="KW-0175">Coiled coil</keyword>